<keyword evidence="3" id="KW-1185">Reference proteome</keyword>
<feature type="chain" id="PRO_5037905062" evidence="1">
    <location>
        <begin position="22"/>
        <end position="211"/>
    </location>
</feature>
<feature type="signal peptide" evidence="1">
    <location>
        <begin position="1"/>
        <end position="21"/>
    </location>
</feature>
<reference evidence="2" key="1">
    <citation type="submission" date="2020-03" db="EMBL/GenBank/DDBJ databases">
        <title>Psychroflexus Maritimus sp. nov., isolate from marine sediment.</title>
        <authorList>
            <person name="Zhong Y.-L."/>
        </authorList>
    </citation>
    <scope>NUCLEOTIDE SEQUENCE</scope>
    <source>
        <strain evidence="2">C1</strain>
    </source>
</reference>
<evidence type="ECO:0000256" key="1">
    <source>
        <dbReference type="SAM" id="SignalP"/>
    </source>
</evidence>
<sequence>MKKQFLIGVFFLHLSGLICFAQEENTEQKDVYVGQENECIYLAYNQNKNEEIEFIQTEPVMVEEWTTPLRGRVIDFSLIYNKGNVILYLEITEDAEENLNPICIGNDSRITFRLKNGNYVSLPQFGEKVCGFVNQKEADYSNITNRGFFLIDQNNLQQLQSSEVYIASLQSKKYQLDFIFRSELYDEINDYYVYPELYFMSELDCVLDFQK</sequence>
<proteinExistence type="predicted"/>
<evidence type="ECO:0000313" key="2">
    <source>
        <dbReference type="EMBL" id="NGZ89520.1"/>
    </source>
</evidence>
<dbReference type="Proteomes" id="UP000643701">
    <property type="component" value="Unassembled WGS sequence"/>
</dbReference>
<dbReference type="RefSeq" id="WP_166399785.1">
    <property type="nucleotide sequence ID" value="NZ_JAANAS010000039.1"/>
</dbReference>
<dbReference type="AlphaFoldDB" id="A0A967AHK8"/>
<name>A0A967AHK8_9FLAO</name>
<organism evidence="2 3">
    <name type="scientific">Psychroflexus maritimus</name>
    <dbReference type="NCBI Taxonomy" id="2714865"/>
    <lineage>
        <taxon>Bacteria</taxon>
        <taxon>Pseudomonadati</taxon>
        <taxon>Bacteroidota</taxon>
        <taxon>Flavobacteriia</taxon>
        <taxon>Flavobacteriales</taxon>
        <taxon>Flavobacteriaceae</taxon>
        <taxon>Psychroflexus</taxon>
    </lineage>
</organism>
<gene>
    <name evidence="2" type="ORF">G7034_04550</name>
</gene>
<keyword evidence="1" id="KW-0732">Signal</keyword>
<comment type="caution">
    <text evidence="2">The sequence shown here is derived from an EMBL/GenBank/DDBJ whole genome shotgun (WGS) entry which is preliminary data.</text>
</comment>
<evidence type="ECO:0000313" key="3">
    <source>
        <dbReference type="Proteomes" id="UP000643701"/>
    </source>
</evidence>
<accession>A0A967AHK8</accession>
<dbReference type="EMBL" id="JAANAS010000039">
    <property type="protein sequence ID" value="NGZ89520.1"/>
    <property type="molecule type" value="Genomic_DNA"/>
</dbReference>
<protein>
    <submittedName>
        <fullName evidence="2">Uncharacterized protein</fullName>
    </submittedName>
</protein>